<dbReference type="InterPro" id="IPR002938">
    <property type="entry name" value="FAD-bd"/>
</dbReference>
<keyword evidence="2" id="KW-0830">Ubiquinone</keyword>
<dbReference type="InterPro" id="IPR051205">
    <property type="entry name" value="UbiH/COQ6_monooxygenase"/>
</dbReference>
<organism evidence="2 3">
    <name type="scientific">Acidovorax delafieldii 2AN</name>
    <dbReference type="NCBI Taxonomy" id="573060"/>
    <lineage>
        <taxon>Bacteria</taxon>
        <taxon>Pseudomonadati</taxon>
        <taxon>Pseudomonadota</taxon>
        <taxon>Betaproteobacteria</taxon>
        <taxon>Burkholderiales</taxon>
        <taxon>Comamonadaceae</taxon>
        <taxon>Acidovorax</taxon>
    </lineage>
</organism>
<comment type="caution">
    <text evidence="2">The sequence shown here is derived from an EMBL/GenBank/DDBJ whole genome shotgun (WGS) entry which is preliminary data.</text>
</comment>
<dbReference type="Pfam" id="PF01494">
    <property type="entry name" value="FAD_binding_3"/>
    <property type="match status" value="1"/>
</dbReference>
<evidence type="ECO:0000313" key="3">
    <source>
        <dbReference type="Proteomes" id="UP000003856"/>
    </source>
</evidence>
<dbReference type="PANTHER" id="PTHR43876:SF25">
    <property type="entry name" value="MONOOXYGENASE NMA2164"/>
    <property type="match status" value="1"/>
</dbReference>
<dbReference type="OrthoDB" id="9769565at2"/>
<dbReference type="InterPro" id="IPR018168">
    <property type="entry name" value="Ubi_Hdrlase_CS"/>
</dbReference>
<sequence>MAKTFDICIRGAGVVGRTLALLLARERLRVALVAAPSPTASSQALQAGSQTDVRAYALNAASRELLDSLRSWPDAVHATPVAQMKVFGDQGGAVHFDAATQGVDALAWIVDVPALEARLAEAVRYQPQVELVSEPVPAALTVVCEGRASSTRSEFGVEFEVTPYGQHAIATRLTCERPHGQVAHQWFLPDGILAFLPLDGAQGNSVAVVWSVPQEQVPSLLALEPQAFVQRLEAASQGTLGALQLQGERAAWALQQARASRWCGALPPQGTQPRSWVLAGDAAHNVHPLAGQGLNMGLADAQVLARVLHGRDYWRSVADLRLLRSYERERKAAMLPMGLATDSLQQLFARAEGPWQALRNWGMKGFEHSGPLKEWMARQAMGTH</sequence>
<dbReference type="Proteomes" id="UP000003856">
    <property type="component" value="Unassembled WGS sequence"/>
</dbReference>
<gene>
    <name evidence="2" type="ORF">AcdelDRAFT_1378</name>
</gene>
<name>C5T398_ACIDE</name>
<dbReference type="InterPro" id="IPR036188">
    <property type="entry name" value="FAD/NAD-bd_sf"/>
</dbReference>
<dbReference type="PATRIC" id="fig|573060.9.peg.3804"/>
<reference evidence="2 3" key="1">
    <citation type="submission" date="2009-05" db="EMBL/GenBank/DDBJ databases">
        <title>The draft genome of Acidovorax delafieldii 2AN.</title>
        <authorList>
            <consortium name="US DOE Joint Genome Institute (JGI-PGF)"/>
            <person name="Lucas S."/>
            <person name="Copeland A."/>
            <person name="Lapidus A."/>
            <person name="Glavina del Rio T."/>
            <person name="Tice H."/>
            <person name="Bruce D."/>
            <person name="Goodwin L."/>
            <person name="Pitluck S."/>
            <person name="Larimer F."/>
            <person name="Land M.L."/>
            <person name="Hauser L."/>
            <person name="Shelobolina E.S."/>
            <person name="Picardal F."/>
            <person name="Roden E."/>
            <person name="Emerson D."/>
        </authorList>
    </citation>
    <scope>NUCLEOTIDE SEQUENCE [LARGE SCALE GENOMIC DNA]</scope>
    <source>
        <strain evidence="2 3">2AN</strain>
    </source>
</reference>
<dbReference type="AlphaFoldDB" id="C5T398"/>
<evidence type="ECO:0000313" key="2">
    <source>
        <dbReference type="EMBL" id="EER61062.1"/>
    </source>
</evidence>
<evidence type="ECO:0000259" key="1">
    <source>
        <dbReference type="Pfam" id="PF01494"/>
    </source>
</evidence>
<accession>C5T398</accession>
<keyword evidence="3" id="KW-1185">Reference proteome</keyword>
<dbReference type="Gene3D" id="3.50.50.60">
    <property type="entry name" value="FAD/NAD(P)-binding domain"/>
    <property type="match status" value="2"/>
</dbReference>
<dbReference type="PRINTS" id="PR00420">
    <property type="entry name" value="RNGMNOXGNASE"/>
</dbReference>
<dbReference type="PROSITE" id="PS01304">
    <property type="entry name" value="UBIH"/>
    <property type="match status" value="1"/>
</dbReference>
<proteinExistence type="predicted"/>
<dbReference type="SUPFAM" id="SSF51905">
    <property type="entry name" value="FAD/NAD(P)-binding domain"/>
    <property type="match status" value="1"/>
</dbReference>
<dbReference type="RefSeq" id="WP_005794824.1">
    <property type="nucleotide sequence ID" value="NZ_ACQT01000028.1"/>
</dbReference>
<dbReference type="EMBL" id="ACQT01000028">
    <property type="protein sequence ID" value="EER61062.1"/>
    <property type="molecule type" value="Genomic_DNA"/>
</dbReference>
<dbReference type="GO" id="GO:0071949">
    <property type="term" value="F:FAD binding"/>
    <property type="evidence" value="ECO:0007669"/>
    <property type="project" value="InterPro"/>
</dbReference>
<feature type="domain" description="FAD-binding" evidence="1">
    <location>
        <begin position="134"/>
        <end position="333"/>
    </location>
</feature>
<dbReference type="Gene3D" id="3.30.9.10">
    <property type="entry name" value="D-Amino Acid Oxidase, subunit A, domain 2"/>
    <property type="match status" value="1"/>
</dbReference>
<dbReference type="PANTHER" id="PTHR43876">
    <property type="entry name" value="UBIQUINONE BIOSYNTHESIS MONOOXYGENASE COQ6, MITOCHONDRIAL"/>
    <property type="match status" value="1"/>
</dbReference>
<protein>
    <submittedName>
        <fullName evidence="2">Ubiquinone biosynthesis hydroxylase, UbiH/UbiF/VisC/COQ6 family</fullName>
    </submittedName>
</protein>